<dbReference type="InterPro" id="IPR000073">
    <property type="entry name" value="AB_hydrolase_1"/>
</dbReference>
<comment type="caution">
    <text evidence="2">The sequence shown here is derived from an EMBL/GenBank/DDBJ whole genome shotgun (WGS) entry which is preliminary data.</text>
</comment>
<dbReference type="Pfam" id="PF12697">
    <property type="entry name" value="Abhydrolase_6"/>
    <property type="match status" value="1"/>
</dbReference>
<evidence type="ECO:0000259" key="1">
    <source>
        <dbReference type="Pfam" id="PF12697"/>
    </source>
</evidence>
<dbReference type="GeneID" id="61357321"/>
<gene>
    <name evidence="2" type="ORF">AC626_10995</name>
</gene>
<dbReference type="OrthoDB" id="9785847at2"/>
<dbReference type="Gene3D" id="3.40.50.1820">
    <property type="entry name" value="alpha/beta hydrolase"/>
    <property type="match status" value="1"/>
</dbReference>
<reference evidence="3" key="1">
    <citation type="submission" date="2015-07" db="EMBL/GenBank/DDBJ databases">
        <title>Draft genome sequence of a Pseudoalteromonas rubra strain, OCN096, isolated from Kaneohe Bay, Oahu, Hawaii.</title>
        <authorList>
            <person name="Beurmann S."/>
            <person name="Ushijima B."/>
            <person name="Belcaid M."/>
            <person name="Callahan S.M."/>
            <person name="Aeby G.S."/>
        </authorList>
    </citation>
    <scope>NUCLEOTIDE SEQUENCE [LARGE SCALE GENOMIC DNA]</scope>
    <source>
        <strain evidence="3">OCN096</strain>
    </source>
</reference>
<dbReference type="PATRIC" id="fig|43658.6.peg.5662"/>
<dbReference type="Proteomes" id="UP000036850">
    <property type="component" value="Unassembled WGS sequence"/>
</dbReference>
<accession>A0A0L0EU49</accession>
<evidence type="ECO:0000313" key="3">
    <source>
        <dbReference type="Proteomes" id="UP000036850"/>
    </source>
</evidence>
<dbReference type="AlphaFoldDB" id="A0A0L0EU49"/>
<sequence>MSDKIYFKSDNRFNLKKHMLNVMTRAHHRVAPRHAEKTAIKLLLTPVRAKPKNTVPSDMIEGSISSREGLLKTYQMGSGPVWVFTHGWSGSANQFFPLMQYIAEQGYTALAFDHPAHGSSEGSVGHLPAFVSGLEAVLESTDQVKGVIAHSMGCAAAIECKHPKLINKPLLLIAPLLDYVSNLFGSIERSGYSMRLFRSVVSKVENEYNYPMASVDPFEKLKNKTAPCIIVHDKHDKFAQFAVSKQAATKMSKVKLIETQGLGHGRILQSQQAQEAFDELITQ</sequence>
<dbReference type="InterPro" id="IPR051044">
    <property type="entry name" value="MAG_DAG_Lipase"/>
</dbReference>
<dbReference type="EMBL" id="LFZX01000072">
    <property type="protein sequence ID" value="KNC67403.1"/>
    <property type="molecule type" value="Genomic_DNA"/>
</dbReference>
<evidence type="ECO:0000313" key="2">
    <source>
        <dbReference type="EMBL" id="KNC67403.1"/>
    </source>
</evidence>
<organism evidence="2 3">
    <name type="scientific">Pseudoalteromonas rubra</name>
    <dbReference type="NCBI Taxonomy" id="43658"/>
    <lineage>
        <taxon>Bacteria</taxon>
        <taxon>Pseudomonadati</taxon>
        <taxon>Pseudomonadota</taxon>
        <taxon>Gammaproteobacteria</taxon>
        <taxon>Alteromonadales</taxon>
        <taxon>Pseudoalteromonadaceae</taxon>
        <taxon>Pseudoalteromonas</taxon>
    </lineage>
</organism>
<feature type="domain" description="AB hydrolase-1" evidence="1">
    <location>
        <begin position="83"/>
        <end position="270"/>
    </location>
</feature>
<dbReference type="PANTHER" id="PTHR11614">
    <property type="entry name" value="PHOSPHOLIPASE-RELATED"/>
    <property type="match status" value="1"/>
</dbReference>
<protein>
    <submittedName>
        <fullName evidence="2">Esterase</fullName>
    </submittedName>
</protein>
<dbReference type="InterPro" id="IPR029058">
    <property type="entry name" value="AB_hydrolase_fold"/>
</dbReference>
<dbReference type="RefSeq" id="WP_010385334.1">
    <property type="nucleotide sequence ID" value="NZ_AHCD03000032.1"/>
</dbReference>
<name>A0A0L0EU49_9GAMM</name>
<proteinExistence type="predicted"/>
<dbReference type="SUPFAM" id="SSF53474">
    <property type="entry name" value="alpha/beta-Hydrolases"/>
    <property type="match status" value="1"/>
</dbReference>